<feature type="transmembrane region" description="Helical" evidence="1">
    <location>
        <begin position="242"/>
        <end position="261"/>
    </location>
</feature>
<dbReference type="EMBL" id="FOWZ01000001">
    <property type="protein sequence ID" value="SFO98006.1"/>
    <property type="molecule type" value="Genomic_DNA"/>
</dbReference>
<dbReference type="PANTHER" id="PTHR39419:SF1">
    <property type="entry name" value="SLL0814 PROTEIN"/>
    <property type="match status" value="1"/>
</dbReference>
<name>A0A1I5LMF1_9SPHN</name>
<feature type="transmembrane region" description="Helical" evidence="1">
    <location>
        <begin position="213"/>
        <end position="230"/>
    </location>
</feature>
<gene>
    <name evidence="2" type="ORF">SAMN04488060_1090</name>
</gene>
<dbReference type="OrthoDB" id="9811293at2"/>
<keyword evidence="3" id="KW-1185">Reference proteome</keyword>
<feature type="transmembrane region" description="Helical" evidence="1">
    <location>
        <begin position="144"/>
        <end position="162"/>
    </location>
</feature>
<sequence>MGAITSRLGRIPAAVWLILTLLTIVLFYVGIRTGGFNMSLERIPWGILVPAAAAICLGHSFMLLGWKRALTLFLMAVFISFAFEFVGESTGMIFGPYFYTHVLGWKLFDRIPLLIPLAWYMMFYPSYIITNLIAEGGPVSRRTAIVPIIWLSLLSAMVMTAWDLTMDPVMSYHPCPDHSLDCLTKKLQPGEVGHPAWVWVDPGPHFGVPLENFRGWLLASFTVFFLYRLVERRLPLDPAPGMNSRFMIAIPVGLYAGMALIDTWLGYPEIEDVHLISPFVMGIPAFFAAFHLFANRTDLPLYPQQGEVVAATLQDRAEVKP</sequence>
<keyword evidence="1" id="KW-0472">Membrane</keyword>
<dbReference type="AlphaFoldDB" id="A0A1I5LMF1"/>
<evidence type="ECO:0000313" key="3">
    <source>
        <dbReference type="Proteomes" id="UP000199331"/>
    </source>
</evidence>
<evidence type="ECO:0000313" key="2">
    <source>
        <dbReference type="EMBL" id="SFO98006.1"/>
    </source>
</evidence>
<feature type="transmembrane region" description="Helical" evidence="1">
    <location>
        <begin position="111"/>
        <end position="132"/>
    </location>
</feature>
<evidence type="ECO:0000256" key="1">
    <source>
        <dbReference type="SAM" id="Phobius"/>
    </source>
</evidence>
<feature type="transmembrane region" description="Helical" evidence="1">
    <location>
        <begin position="12"/>
        <end position="31"/>
    </location>
</feature>
<keyword evidence="1" id="KW-0812">Transmembrane</keyword>
<feature type="transmembrane region" description="Helical" evidence="1">
    <location>
        <begin position="72"/>
        <end position="99"/>
    </location>
</feature>
<dbReference type="STRING" id="604088.SAMN04488060_1090"/>
<accession>A0A1I5LMF1</accession>
<dbReference type="Proteomes" id="UP000199331">
    <property type="component" value="Unassembled WGS sequence"/>
</dbReference>
<keyword evidence="1" id="KW-1133">Transmembrane helix</keyword>
<dbReference type="Pfam" id="PF04240">
    <property type="entry name" value="Caroten_synth"/>
    <property type="match status" value="2"/>
</dbReference>
<reference evidence="3" key="1">
    <citation type="submission" date="2016-10" db="EMBL/GenBank/DDBJ databases">
        <authorList>
            <person name="Varghese N."/>
            <person name="Submissions S."/>
        </authorList>
    </citation>
    <scope>NUCLEOTIDE SEQUENCE [LARGE SCALE GENOMIC DNA]</scope>
    <source>
        <strain evidence="3">CGMCC 1.7715</strain>
    </source>
</reference>
<feature type="transmembrane region" description="Helical" evidence="1">
    <location>
        <begin position="43"/>
        <end position="65"/>
    </location>
</feature>
<dbReference type="InterPro" id="IPR007354">
    <property type="entry name" value="CruF-like"/>
</dbReference>
<organism evidence="2 3">
    <name type="scientific">Qipengyuania nanhaisediminis</name>
    <dbReference type="NCBI Taxonomy" id="604088"/>
    <lineage>
        <taxon>Bacteria</taxon>
        <taxon>Pseudomonadati</taxon>
        <taxon>Pseudomonadota</taxon>
        <taxon>Alphaproteobacteria</taxon>
        <taxon>Sphingomonadales</taxon>
        <taxon>Erythrobacteraceae</taxon>
        <taxon>Qipengyuania</taxon>
    </lineage>
</organism>
<feature type="transmembrane region" description="Helical" evidence="1">
    <location>
        <begin position="273"/>
        <end position="294"/>
    </location>
</feature>
<dbReference type="PANTHER" id="PTHR39419">
    <property type="entry name" value="SLL0814 PROTEIN"/>
    <property type="match status" value="1"/>
</dbReference>
<protein>
    <submittedName>
        <fullName evidence="2">Putative membrane protein</fullName>
    </submittedName>
</protein>
<dbReference type="RefSeq" id="WP_090478114.1">
    <property type="nucleotide sequence ID" value="NZ_FOWZ01000001.1"/>
</dbReference>
<proteinExistence type="predicted"/>